<keyword evidence="2" id="KW-0472">Membrane</keyword>
<organism evidence="3 4">
    <name type="scientific">Zhouia amylolytica</name>
    <dbReference type="NCBI Taxonomy" id="376730"/>
    <lineage>
        <taxon>Bacteria</taxon>
        <taxon>Pseudomonadati</taxon>
        <taxon>Bacteroidota</taxon>
        <taxon>Flavobacteriia</taxon>
        <taxon>Flavobacteriales</taxon>
        <taxon>Flavobacteriaceae</taxon>
        <taxon>Zhouia</taxon>
    </lineage>
</organism>
<evidence type="ECO:0000313" key="4">
    <source>
        <dbReference type="Proteomes" id="UP000183209"/>
    </source>
</evidence>
<reference evidence="3 4" key="1">
    <citation type="submission" date="2016-10" db="EMBL/GenBank/DDBJ databases">
        <authorList>
            <person name="de Groot N.N."/>
        </authorList>
    </citation>
    <scope>NUCLEOTIDE SEQUENCE [LARGE SCALE GENOMIC DNA]</scope>
    <source>
        <strain evidence="3 4">CGMCC 1.6114</strain>
    </source>
</reference>
<evidence type="ECO:0000256" key="2">
    <source>
        <dbReference type="SAM" id="Phobius"/>
    </source>
</evidence>
<evidence type="ECO:0000313" key="3">
    <source>
        <dbReference type="EMBL" id="SFT09923.1"/>
    </source>
</evidence>
<feature type="transmembrane region" description="Helical" evidence="2">
    <location>
        <begin position="57"/>
        <end position="75"/>
    </location>
</feature>
<gene>
    <name evidence="3" type="ORF">SAMN04487906_2943</name>
</gene>
<dbReference type="Proteomes" id="UP000183209">
    <property type="component" value="Unassembled WGS sequence"/>
</dbReference>
<dbReference type="OrthoDB" id="1143801at2"/>
<dbReference type="EMBL" id="FPAG01000008">
    <property type="protein sequence ID" value="SFT09923.1"/>
    <property type="molecule type" value="Genomic_DNA"/>
</dbReference>
<sequence length="187" mass="21407">MDLKKDNIDALFEELHGQFDIEEPTAGHEERFLERLNSQSTLNIEGPSKKRSWWKPLSIAASLAILIALGAGVFVNTQKTSKVAPEVEKTQFYFASLLEQEIEKINKEVTPETQKMVDDAMLQIKKLDNDYKKLEQDLKENGNTKKILHAMITNFQTRIDLLQDVLNQIEEVKQLKDKENALPANQV</sequence>
<dbReference type="RefSeq" id="WP_038262198.1">
    <property type="nucleotide sequence ID" value="NZ_FPAG01000008.1"/>
</dbReference>
<keyword evidence="2" id="KW-1133">Transmembrane helix</keyword>
<keyword evidence="1" id="KW-0175">Coiled coil</keyword>
<protein>
    <recommendedName>
        <fullName evidence="5">DUF4179 domain-containing protein</fullName>
    </recommendedName>
</protein>
<name>A0A1I6V857_9FLAO</name>
<feature type="coiled-coil region" evidence="1">
    <location>
        <begin position="117"/>
        <end position="182"/>
    </location>
</feature>
<dbReference type="AlphaFoldDB" id="A0A1I6V857"/>
<keyword evidence="2" id="KW-0812">Transmembrane</keyword>
<proteinExistence type="predicted"/>
<accession>A0A1I6V857</accession>
<evidence type="ECO:0008006" key="5">
    <source>
        <dbReference type="Google" id="ProtNLM"/>
    </source>
</evidence>
<evidence type="ECO:0000256" key="1">
    <source>
        <dbReference type="SAM" id="Coils"/>
    </source>
</evidence>